<keyword evidence="2" id="KW-1185">Reference proteome</keyword>
<sequence>MVLPCADDGGQGWAMRWCWQVDLVLSWRLGGVQRPSVLSYAGNPGAEGMTRCRGRRREPYIKTRGPLLRRRSEGLLWFDRAEHWREMLLEAARRVRGGGGWCLAVLCKGGHGGLELGAVCRDPDLLGRRAMAVRWQLAQVRWAGVRPARQAGHRVAHALRLGQDAGVVRWRAGVAVVGCGLVWLAGDGAVLCGVGQGAAKKSRRG</sequence>
<proteinExistence type="predicted"/>
<evidence type="ECO:0000313" key="1">
    <source>
        <dbReference type="EMBL" id="MQL91708.1"/>
    </source>
</evidence>
<dbReference type="AlphaFoldDB" id="A0A843V6I3"/>
<dbReference type="Proteomes" id="UP000652761">
    <property type="component" value="Unassembled WGS sequence"/>
</dbReference>
<protein>
    <submittedName>
        <fullName evidence="1">Uncharacterized protein</fullName>
    </submittedName>
</protein>
<accession>A0A843V6I3</accession>
<name>A0A843V6I3_COLES</name>
<evidence type="ECO:0000313" key="2">
    <source>
        <dbReference type="Proteomes" id="UP000652761"/>
    </source>
</evidence>
<dbReference type="EMBL" id="NMUH01001371">
    <property type="protein sequence ID" value="MQL91708.1"/>
    <property type="molecule type" value="Genomic_DNA"/>
</dbReference>
<comment type="caution">
    <text evidence="1">The sequence shown here is derived from an EMBL/GenBank/DDBJ whole genome shotgun (WGS) entry which is preliminary data.</text>
</comment>
<gene>
    <name evidence="1" type="ORF">Taro_024320</name>
</gene>
<reference evidence="1" key="1">
    <citation type="submission" date="2017-07" db="EMBL/GenBank/DDBJ databases">
        <title>Taro Niue Genome Assembly and Annotation.</title>
        <authorList>
            <person name="Atibalentja N."/>
            <person name="Keating K."/>
            <person name="Fields C.J."/>
        </authorList>
    </citation>
    <scope>NUCLEOTIDE SEQUENCE</scope>
    <source>
        <strain evidence="1">Niue_2</strain>
        <tissue evidence="1">Leaf</tissue>
    </source>
</reference>
<organism evidence="1 2">
    <name type="scientific">Colocasia esculenta</name>
    <name type="common">Wild taro</name>
    <name type="synonym">Arum esculentum</name>
    <dbReference type="NCBI Taxonomy" id="4460"/>
    <lineage>
        <taxon>Eukaryota</taxon>
        <taxon>Viridiplantae</taxon>
        <taxon>Streptophyta</taxon>
        <taxon>Embryophyta</taxon>
        <taxon>Tracheophyta</taxon>
        <taxon>Spermatophyta</taxon>
        <taxon>Magnoliopsida</taxon>
        <taxon>Liliopsida</taxon>
        <taxon>Araceae</taxon>
        <taxon>Aroideae</taxon>
        <taxon>Colocasieae</taxon>
        <taxon>Colocasia</taxon>
    </lineage>
</organism>